<evidence type="ECO:0000313" key="3">
    <source>
        <dbReference type="Proteomes" id="UP001179121"/>
    </source>
</evidence>
<dbReference type="AlphaFoldDB" id="A0AA86MYT0"/>
<reference evidence="2" key="1">
    <citation type="submission" date="2022-10" db="EMBL/GenBank/DDBJ databases">
        <authorList>
            <person name="Koch H."/>
        </authorList>
    </citation>
    <scope>NUCLEOTIDE SEQUENCE</scope>
    <source>
        <strain evidence="2">DNF</strain>
    </source>
</reference>
<dbReference type="Gene3D" id="6.10.280.50">
    <property type="match status" value="1"/>
</dbReference>
<feature type="coiled-coil region" evidence="1">
    <location>
        <begin position="12"/>
        <end position="70"/>
    </location>
</feature>
<evidence type="ECO:0000313" key="2">
    <source>
        <dbReference type="EMBL" id="CAI4031538.1"/>
    </source>
</evidence>
<dbReference type="InterPro" id="IPR038444">
    <property type="entry name" value="DUF465_sf"/>
</dbReference>
<protein>
    <recommendedName>
        <fullName evidence="4">DUF465 domain-containing protein</fullName>
    </recommendedName>
</protein>
<dbReference type="Proteomes" id="UP001179121">
    <property type="component" value="Chromosome"/>
</dbReference>
<dbReference type="RefSeq" id="WP_289268448.1">
    <property type="nucleotide sequence ID" value="NZ_OX365700.1"/>
</dbReference>
<gene>
    <name evidence="2" type="ORF">DNFV4_01958</name>
</gene>
<name>A0AA86MYT0_9BACT</name>
<evidence type="ECO:0008006" key="4">
    <source>
        <dbReference type="Google" id="ProtNLM"/>
    </source>
</evidence>
<accession>A0AA86MYT0</accession>
<dbReference type="EMBL" id="OX365700">
    <property type="protein sequence ID" value="CAI4031538.1"/>
    <property type="molecule type" value="Genomic_DNA"/>
</dbReference>
<sequence>MLNDESVIADRLRATNMEYRELEEAHHRLDAELADLQKRHVLTPAEELLKKQIQKEKLSKKDQMAELIRRAREERLGTPTR</sequence>
<dbReference type="KEGG" id="nti:DNFV4_01958"/>
<keyword evidence="1" id="KW-0175">Coiled coil</keyword>
<organism evidence="2 3">
    <name type="scientific">Nitrospira tepida</name>
    <dbReference type="NCBI Taxonomy" id="2973512"/>
    <lineage>
        <taxon>Bacteria</taxon>
        <taxon>Pseudomonadati</taxon>
        <taxon>Nitrospirota</taxon>
        <taxon>Nitrospiria</taxon>
        <taxon>Nitrospirales</taxon>
        <taxon>Nitrospiraceae</taxon>
        <taxon>Nitrospira</taxon>
    </lineage>
</organism>
<keyword evidence="3" id="KW-1185">Reference proteome</keyword>
<proteinExistence type="predicted"/>
<evidence type="ECO:0000256" key="1">
    <source>
        <dbReference type="SAM" id="Coils"/>
    </source>
</evidence>